<proteinExistence type="predicted"/>
<reference evidence="4 5" key="2">
    <citation type="submission" date="2024-05" db="EMBL/GenBank/DDBJ databases">
        <authorList>
            <person name="Chen Y."/>
            <person name="Shah S."/>
            <person name="Dougan E. K."/>
            <person name="Thang M."/>
            <person name="Chan C."/>
        </authorList>
    </citation>
    <scope>NUCLEOTIDE SEQUENCE [LARGE SCALE GENOMIC DNA]</scope>
</reference>
<dbReference type="OrthoDB" id="430290at2759"/>
<accession>A0A9P1GF45</accession>
<protein>
    <submittedName>
        <fullName evidence="3">Uncharacterized protein</fullName>
    </submittedName>
</protein>
<reference evidence="3" key="1">
    <citation type="submission" date="2022-10" db="EMBL/GenBank/DDBJ databases">
        <authorList>
            <person name="Chen Y."/>
            <person name="Dougan E. K."/>
            <person name="Chan C."/>
            <person name="Rhodes N."/>
            <person name="Thang M."/>
        </authorList>
    </citation>
    <scope>NUCLEOTIDE SEQUENCE</scope>
</reference>
<dbReference type="EMBL" id="CAMXCT030002143">
    <property type="protein sequence ID" value="CAL4783295.1"/>
    <property type="molecule type" value="Genomic_DNA"/>
</dbReference>
<dbReference type="EMBL" id="CAMXCT010004184">
    <property type="protein sequence ID" value="CAI4008039.1"/>
    <property type="molecule type" value="Genomic_DNA"/>
</dbReference>
<sequence length="146" mass="15597">MVFQLGVPLLCMVVGGSVVPYRRQYATSACSGRTTGYNFNQNFECVPPGNFMGEDWVKAYCSEVGGNVTFEHYDTADCAGEPRHTGVFPSGCNLCSDPEYTCYGGGLQSLQISCRSAAVAAAAMTPRIATFILSIIVNLLQSTLIA</sequence>
<evidence type="ECO:0000313" key="3">
    <source>
        <dbReference type="EMBL" id="CAI4008039.1"/>
    </source>
</evidence>
<evidence type="ECO:0000313" key="4">
    <source>
        <dbReference type="EMBL" id="CAL4783295.1"/>
    </source>
</evidence>
<dbReference type="AlphaFoldDB" id="A0A9P1GF45"/>
<keyword evidence="1" id="KW-0732">Signal</keyword>
<dbReference type="EMBL" id="CAMXCT030004184">
    <property type="protein sequence ID" value="CAL4795351.1"/>
    <property type="molecule type" value="Genomic_DNA"/>
</dbReference>
<comment type="caution">
    <text evidence="3">The sequence shown here is derived from an EMBL/GenBank/DDBJ whole genome shotgun (WGS) entry which is preliminary data.</text>
</comment>
<evidence type="ECO:0000313" key="5">
    <source>
        <dbReference type="Proteomes" id="UP001152797"/>
    </source>
</evidence>
<gene>
    <name evidence="2" type="ORF">C1SCF055_LOCUS22498</name>
    <name evidence="3" type="ORF">C1SCF055_LOCUS33524</name>
</gene>
<feature type="signal peptide" evidence="1">
    <location>
        <begin position="1"/>
        <end position="16"/>
    </location>
</feature>
<dbReference type="Proteomes" id="UP001152797">
    <property type="component" value="Unassembled WGS sequence"/>
</dbReference>
<dbReference type="EMBL" id="CAMXCT020004184">
    <property type="protein sequence ID" value="CAL1161414.1"/>
    <property type="molecule type" value="Genomic_DNA"/>
</dbReference>
<evidence type="ECO:0000313" key="2">
    <source>
        <dbReference type="EMBL" id="CAI3995983.1"/>
    </source>
</evidence>
<feature type="chain" id="PRO_5043272747" evidence="1">
    <location>
        <begin position="17"/>
        <end position="146"/>
    </location>
</feature>
<dbReference type="EMBL" id="CAMXCT020002143">
    <property type="protein sequence ID" value="CAL1149358.1"/>
    <property type="molecule type" value="Genomic_DNA"/>
</dbReference>
<dbReference type="EMBL" id="CAMXCT010002143">
    <property type="protein sequence ID" value="CAI3995983.1"/>
    <property type="molecule type" value="Genomic_DNA"/>
</dbReference>
<evidence type="ECO:0000256" key="1">
    <source>
        <dbReference type="SAM" id="SignalP"/>
    </source>
</evidence>
<organism evidence="3">
    <name type="scientific">Cladocopium goreaui</name>
    <dbReference type="NCBI Taxonomy" id="2562237"/>
    <lineage>
        <taxon>Eukaryota</taxon>
        <taxon>Sar</taxon>
        <taxon>Alveolata</taxon>
        <taxon>Dinophyceae</taxon>
        <taxon>Suessiales</taxon>
        <taxon>Symbiodiniaceae</taxon>
        <taxon>Cladocopium</taxon>
    </lineage>
</organism>
<name>A0A9P1GF45_9DINO</name>
<keyword evidence="5" id="KW-1185">Reference proteome</keyword>